<evidence type="ECO:0000313" key="1">
    <source>
        <dbReference type="EMBL" id="RHZ50121.1"/>
    </source>
</evidence>
<dbReference type="Proteomes" id="UP000266861">
    <property type="component" value="Unassembled WGS sequence"/>
</dbReference>
<sequence>MPAPQNNVPRIFLHELMLAAKNEKKDDSFFYLRIVIEVTNSSKICSQFPYLRNQKKKTLIYCDESK</sequence>
<proteinExistence type="predicted"/>
<accession>A0A397GGQ1</accession>
<organism evidence="1 2">
    <name type="scientific">Diversispora epigaea</name>
    <dbReference type="NCBI Taxonomy" id="1348612"/>
    <lineage>
        <taxon>Eukaryota</taxon>
        <taxon>Fungi</taxon>
        <taxon>Fungi incertae sedis</taxon>
        <taxon>Mucoromycota</taxon>
        <taxon>Glomeromycotina</taxon>
        <taxon>Glomeromycetes</taxon>
        <taxon>Diversisporales</taxon>
        <taxon>Diversisporaceae</taxon>
        <taxon>Diversispora</taxon>
    </lineage>
</organism>
<protein>
    <submittedName>
        <fullName evidence="1">Uncharacterized protein</fullName>
    </submittedName>
</protein>
<reference evidence="1 2" key="1">
    <citation type="submission" date="2018-08" db="EMBL/GenBank/DDBJ databases">
        <title>Genome and evolution of the arbuscular mycorrhizal fungus Diversispora epigaea (formerly Glomus versiforme) and its bacterial endosymbionts.</title>
        <authorList>
            <person name="Sun X."/>
            <person name="Fei Z."/>
            <person name="Harrison M."/>
        </authorList>
    </citation>
    <scope>NUCLEOTIDE SEQUENCE [LARGE SCALE GENOMIC DNA]</scope>
    <source>
        <strain evidence="1 2">IT104</strain>
    </source>
</reference>
<evidence type="ECO:0000313" key="2">
    <source>
        <dbReference type="Proteomes" id="UP000266861"/>
    </source>
</evidence>
<comment type="caution">
    <text evidence="1">The sequence shown here is derived from an EMBL/GenBank/DDBJ whole genome shotgun (WGS) entry which is preliminary data.</text>
</comment>
<dbReference type="AlphaFoldDB" id="A0A397GGQ1"/>
<name>A0A397GGQ1_9GLOM</name>
<gene>
    <name evidence="1" type="ORF">Glove_505g15</name>
</gene>
<keyword evidence="2" id="KW-1185">Reference proteome</keyword>
<dbReference type="EMBL" id="PQFF01000438">
    <property type="protein sequence ID" value="RHZ50121.1"/>
    <property type="molecule type" value="Genomic_DNA"/>
</dbReference>